<keyword evidence="7" id="KW-1003">Cell membrane</keyword>
<dbReference type="Proteomes" id="UP000319219">
    <property type="component" value="Unassembled WGS sequence"/>
</dbReference>
<evidence type="ECO:0000256" key="12">
    <source>
        <dbReference type="ARBA" id="ARBA00031636"/>
    </source>
</evidence>
<evidence type="ECO:0000256" key="8">
    <source>
        <dbReference type="ARBA" id="ARBA00022692"/>
    </source>
</evidence>
<dbReference type="Pfam" id="PF01554">
    <property type="entry name" value="MatE"/>
    <property type="match status" value="2"/>
</dbReference>
<keyword evidence="11 13" id="KW-0472">Membrane</keyword>
<keyword evidence="9 13" id="KW-1133">Transmembrane helix</keyword>
<evidence type="ECO:0000256" key="9">
    <source>
        <dbReference type="ARBA" id="ARBA00022989"/>
    </source>
</evidence>
<gene>
    <name evidence="14" type="ORF">FKV70_25505</name>
</gene>
<evidence type="ECO:0000256" key="6">
    <source>
        <dbReference type="ARBA" id="ARBA00022449"/>
    </source>
</evidence>
<evidence type="ECO:0000313" key="15">
    <source>
        <dbReference type="Proteomes" id="UP000319219"/>
    </source>
</evidence>
<organism evidence="14 15">
    <name type="scientific">Paenibacillus ottowii</name>
    <dbReference type="NCBI Taxonomy" id="2315729"/>
    <lineage>
        <taxon>Bacteria</taxon>
        <taxon>Bacillati</taxon>
        <taxon>Bacillota</taxon>
        <taxon>Bacilli</taxon>
        <taxon>Bacillales</taxon>
        <taxon>Paenibacillaceae</taxon>
        <taxon>Paenibacillus</taxon>
    </lineage>
</organism>
<comment type="function">
    <text evidence="1">Multidrug efflux pump.</text>
</comment>
<feature type="transmembrane region" description="Helical" evidence="13">
    <location>
        <begin position="124"/>
        <end position="144"/>
    </location>
</feature>
<keyword evidence="6" id="KW-0050">Antiport</keyword>
<proteinExistence type="inferred from homology"/>
<feature type="transmembrane region" description="Helical" evidence="13">
    <location>
        <begin position="55"/>
        <end position="75"/>
    </location>
</feature>
<comment type="subcellular location">
    <subcellularLocation>
        <location evidence="2">Cell membrane</location>
        <topology evidence="2">Multi-pass membrane protein</topology>
    </subcellularLocation>
</comment>
<evidence type="ECO:0000256" key="4">
    <source>
        <dbReference type="ARBA" id="ARBA00020268"/>
    </source>
</evidence>
<evidence type="ECO:0000256" key="5">
    <source>
        <dbReference type="ARBA" id="ARBA00022448"/>
    </source>
</evidence>
<comment type="caution">
    <text evidence="14">The sequence shown here is derived from an EMBL/GenBank/DDBJ whole genome shotgun (WGS) entry which is preliminary data.</text>
</comment>
<evidence type="ECO:0000256" key="7">
    <source>
        <dbReference type="ARBA" id="ARBA00022475"/>
    </source>
</evidence>
<dbReference type="PIRSF" id="PIRSF006603">
    <property type="entry name" value="DinF"/>
    <property type="match status" value="1"/>
</dbReference>
<evidence type="ECO:0000256" key="3">
    <source>
        <dbReference type="ARBA" id="ARBA00010199"/>
    </source>
</evidence>
<dbReference type="RefSeq" id="WP_142614943.1">
    <property type="nucleotide sequence ID" value="NZ_VIJZ01000021.1"/>
</dbReference>
<evidence type="ECO:0000313" key="14">
    <source>
        <dbReference type="EMBL" id="TQR92281.1"/>
    </source>
</evidence>
<feature type="transmembrane region" description="Helical" evidence="13">
    <location>
        <begin position="386"/>
        <end position="405"/>
    </location>
</feature>
<feature type="transmembrane region" description="Helical" evidence="13">
    <location>
        <begin position="356"/>
        <end position="379"/>
    </location>
</feature>
<dbReference type="InterPro" id="IPR048279">
    <property type="entry name" value="MdtK-like"/>
</dbReference>
<accession>A0ABY3AX17</accession>
<evidence type="ECO:0000256" key="2">
    <source>
        <dbReference type="ARBA" id="ARBA00004651"/>
    </source>
</evidence>
<feature type="transmembrane region" description="Helical" evidence="13">
    <location>
        <begin position="411"/>
        <end position="435"/>
    </location>
</feature>
<evidence type="ECO:0000256" key="10">
    <source>
        <dbReference type="ARBA" id="ARBA00023065"/>
    </source>
</evidence>
<feature type="transmembrane region" description="Helical" evidence="13">
    <location>
        <begin position="272"/>
        <end position="291"/>
    </location>
</feature>
<protein>
    <recommendedName>
        <fullName evidence="4">Probable multidrug resistance protein NorM</fullName>
    </recommendedName>
    <alternativeName>
        <fullName evidence="12">Multidrug-efflux transporter</fullName>
    </alternativeName>
</protein>
<feature type="transmembrane region" description="Helical" evidence="13">
    <location>
        <begin position="165"/>
        <end position="184"/>
    </location>
</feature>
<feature type="transmembrane region" description="Helical" evidence="13">
    <location>
        <begin position="91"/>
        <end position="112"/>
    </location>
</feature>
<comment type="similarity">
    <text evidence="3">Belongs to the multi antimicrobial extrusion (MATE) (TC 2.A.66.1) family.</text>
</comment>
<feature type="transmembrane region" description="Helical" evidence="13">
    <location>
        <begin position="190"/>
        <end position="214"/>
    </location>
</feature>
<reference evidence="14 15" key="1">
    <citation type="submission" date="2019-07" db="EMBL/GenBank/DDBJ databases">
        <title>Paenibacillus ottowii sp. nov. isolated from a fermentation system processing bovine manure.</title>
        <authorList>
            <person name="Velazquez L.F."/>
            <person name="Rajbanshi S."/>
            <person name="Guan S."/>
            <person name="Hinchee M."/>
            <person name="Welsh A."/>
        </authorList>
    </citation>
    <scope>NUCLEOTIDE SEQUENCE [LARGE SCALE GENOMIC DNA]</scope>
    <source>
        <strain evidence="14 15">MS2379</strain>
    </source>
</reference>
<dbReference type="InterPro" id="IPR050222">
    <property type="entry name" value="MATE_MdtK"/>
</dbReference>
<name>A0ABY3AX17_9BACL</name>
<evidence type="ECO:0000256" key="13">
    <source>
        <dbReference type="SAM" id="Phobius"/>
    </source>
</evidence>
<dbReference type="EMBL" id="VIJZ01000021">
    <property type="protein sequence ID" value="TQR92281.1"/>
    <property type="molecule type" value="Genomic_DNA"/>
</dbReference>
<dbReference type="PANTHER" id="PTHR43298">
    <property type="entry name" value="MULTIDRUG RESISTANCE PROTEIN NORM-RELATED"/>
    <property type="match status" value="1"/>
</dbReference>
<feature type="transmembrane region" description="Helical" evidence="13">
    <location>
        <begin position="249"/>
        <end position="266"/>
    </location>
</feature>
<evidence type="ECO:0000256" key="1">
    <source>
        <dbReference type="ARBA" id="ARBA00003408"/>
    </source>
</evidence>
<evidence type="ECO:0000256" key="11">
    <source>
        <dbReference type="ARBA" id="ARBA00023136"/>
    </source>
</evidence>
<feature type="transmembrane region" description="Helical" evidence="13">
    <location>
        <begin position="12"/>
        <end position="35"/>
    </location>
</feature>
<keyword evidence="5" id="KW-0813">Transport</keyword>
<feature type="transmembrane region" description="Helical" evidence="13">
    <location>
        <begin position="318"/>
        <end position="344"/>
    </location>
</feature>
<keyword evidence="8 13" id="KW-0812">Transmembrane</keyword>
<dbReference type="PANTHER" id="PTHR43298:SF2">
    <property type="entry name" value="FMN_FAD EXPORTER YEEO-RELATED"/>
    <property type="match status" value="1"/>
</dbReference>
<dbReference type="NCBIfam" id="TIGR00797">
    <property type="entry name" value="matE"/>
    <property type="match status" value="1"/>
</dbReference>
<sequence>MELSKKRKSLGLLAYPIYFELLAGVIAGIIDIFWVAQLGSASVAAVTVATSLENVLLAIILIASAGTTVLISRYLGNKDLSSIKSAVRDSWILWAVISLLVGGMGYVFRAEIASLFTSSEEKDTLILTTAFLAISFPGIIIFYAQNMVDSIFKGYSNTKFPMQMALLSNLLILVLDPLFIYGWLGFPQLGVQGAALATVLGRTITLMIALYTFYRSDIIKTLKQVEYGAKTRKNVKDILNIGLPMSGDFIARMGSNMILIGLIGTFGVYSMAAYGIGTKIIVFITMFFYAVRQAASIQISYQLGAGEGKSFHKIGKKVLWLGGTVGLLAGILLLVLAPFLLRIFTNSEQVIQEGMIYLYYMSLYLLPLSLAVSIGGVFLGSGQSRTMFYVTLIGTAVTLLGAFTLPSFNNLYVHGIWISQILGVVVQAVVLLFLFQRGNASIKSIALEG</sequence>
<keyword evidence="15" id="KW-1185">Reference proteome</keyword>
<dbReference type="InterPro" id="IPR002528">
    <property type="entry name" value="MATE_fam"/>
</dbReference>
<keyword evidence="10" id="KW-0406">Ion transport</keyword>